<proteinExistence type="predicted"/>
<accession>A0ABZ3BP50</accession>
<dbReference type="RefSeq" id="WP_342310578.1">
    <property type="nucleotide sequence ID" value="NZ_CP150850.1"/>
</dbReference>
<evidence type="ECO:0000313" key="2">
    <source>
        <dbReference type="Proteomes" id="UP001484179"/>
    </source>
</evidence>
<evidence type="ECO:0008006" key="3">
    <source>
        <dbReference type="Google" id="ProtNLM"/>
    </source>
</evidence>
<dbReference type="Proteomes" id="UP001484179">
    <property type="component" value="Chromosome 2"/>
</dbReference>
<evidence type="ECO:0000313" key="1">
    <source>
        <dbReference type="EMBL" id="WZW56723.1"/>
    </source>
</evidence>
<gene>
    <name evidence="1" type="ORF">WN985_29995</name>
</gene>
<name>A0ABZ3BP50_BURPY</name>
<protein>
    <recommendedName>
        <fullName evidence="3">Transposase</fullName>
    </recommendedName>
</protein>
<sequence length="81" mass="9359">MIIDLHETRFRTVEQVRAILEGTEALEFVVPTDTYARCAWISLVLGRLRYRQMKQAKRASRGHLKKVHGRPGFARISIHDG</sequence>
<organism evidence="1 2">
    <name type="scientific">Burkholderia pyrrocinia</name>
    <name type="common">Pseudomonas pyrrocinia</name>
    <dbReference type="NCBI Taxonomy" id="60550"/>
    <lineage>
        <taxon>Bacteria</taxon>
        <taxon>Pseudomonadati</taxon>
        <taxon>Pseudomonadota</taxon>
        <taxon>Betaproteobacteria</taxon>
        <taxon>Burkholderiales</taxon>
        <taxon>Burkholderiaceae</taxon>
        <taxon>Burkholderia</taxon>
        <taxon>Burkholderia cepacia complex</taxon>
    </lineage>
</organism>
<dbReference type="EMBL" id="CP150850">
    <property type="protein sequence ID" value="WZW56723.1"/>
    <property type="molecule type" value="Genomic_DNA"/>
</dbReference>
<reference evidence="1 2" key="1">
    <citation type="submission" date="2024-04" db="EMBL/GenBank/DDBJ databases">
        <title>Biological Control Activity of Plant Growth Promoting Rhizobacteria Burkholderia pyrrocinia BX1 against Tobacco black shank Introduction Tobacco black shank (TBS) caused by the oomycete Phytophthora. nicotianae (P. nicotianae) has become a destructive soil.</title>
        <authorList>
            <person name="Liu X."/>
            <person name="Shu C."/>
        </authorList>
    </citation>
    <scope>NUCLEOTIDE SEQUENCE [LARGE SCALE GENOMIC DNA]</scope>
    <source>
        <strain evidence="1 2">BX1</strain>
    </source>
</reference>
<keyword evidence="2" id="KW-1185">Reference proteome</keyword>